<keyword evidence="2" id="KW-0677">Repeat</keyword>
<keyword evidence="3 4" id="KW-0833">Ubl conjugation pathway</keyword>
<feature type="domain" description="HECT" evidence="6">
    <location>
        <begin position="1078"/>
        <end position="1355"/>
    </location>
</feature>
<dbReference type="FunFam" id="3.30.2410.10:FF:000003">
    <property type="entry name" value="probable E3 ubiquitin-protein ligase HERC4 isoform X1"/>
    <property type="match status" value="1"/>
</dbReference>
<feature type="active site" description="Glycyl thioester intermediate" evidence="4">
    <location>
        <position position="287"/>
    </location>
</feature>
<feature type="active site" description="Glycyl thioester intermediate" evidence="4">
    <location>
        <position position="1323"/>
    </location>
</feature>
<dbReference type="SUPFAM" id="SSF50985">
    <property type="entry name" value="RCC1/BLIP-II"/>
    <property type="match status" value="1"/>
</dbReference>
<reference evidence="7 8" key="1">
    <citation type="submission" date="2018-07" db="EMBL/GenBank/DDBJ databases">
        <title>A high quality draft genome assembly of the barn swallow (H. rustica rustica).</title>
        <authorList>
            <person name="Formenti G."/>
            <person name="Chiara M."/>
            <person name="Poveda L."/>
            <person name="Francoijs K.-J."/>
            <person name="Bonisoli-Alquati A."/>
            <person name="Canova L."/>
            <person name="Gianfranceschi L."/>
            <person name="Horner D.S."/>
            <person name="Saino N."/>
        </authorList>
    </citation>
    <scope>NUCLEOTIDE SEQUENCE [LARGE SCALE GENOMIC DNA]</scope>
    <source>
        <strain evidence="7">Chelidonia</strain>
        <tissue evidence="7">Blood</tissue>
    </source>
</reference>
<evidence type="ECO:0000256" key="1">
    <source>
        <dbReference type="ARBA" id="ARBA00022679"/>
    </source>
</evidence>
<dbReference type="PROSITE" id="PS00626">
    <property type="entry name" value="RCC1_2"/>
    <property type="match status" value="3"/>
</dbReference>
<dbReference type="Gene3D" id="3.30.2160.10">
    <property type="entry name" value="Hect, E3 ligase catalytic domain"/>
    <property type="match status" value="1"/>
</dbReference>
<dbReference type="Gene3D" id="3.30.2410.10">
    <property type="entry name" value="Hect, E3 ligase catalytic domain"/>
    <property type="match status" value="2"/>
</dbReference>
<evidence type="ECO:0000259" key="6">
    <source>
        <dbReference type="PROSITE" id="PS50237"/>
    </source>
</evidence>
<evidence type="ECO:0000256" key="5">
    <source>
        <dbReference type="PROSITE-ProRule" id="PRU00235"/>
    </source>
</evidence>
<accession>A0A3M0KSL4</accession>
<proteinExistence type="predicted"/>
<dbReference type="Gene3D" id="2.130.10.30">
    <property type="entry name" value="Regulator of chromosome condensation 1/beta-lactamase-inhibitor protein II"/>
    <property type="match status" value="3"/>
</dbReference>
<feature type="repeat" description="RCC1" evidence="5">
    <location>
        <begin position="596"/>
        <end position="647"/>
    </location>
</feature>
<dbReference type="InterPro" id="IPR035983">
    <property type="entry name" value="Hect_E3_ubiquitin_ligase"/>
</dbReference>
<dbReference type="OrthoDB" id="8068875at2759"/>
<dbReference type="PANTHER" id="PTHR45622">
    <property type="entry name" value="UBIQUITIN-PROTEIN LIGASE E3A-RELATED"/>
    <property type="match status" value="1"/>
</dbReference>
<evidence type="ECO:0000313" key="7">
    <source>
        <dbReference type="EMBL" id="RMC13730.1"/>
    </source>
</evidence>
<dbReference type="GO" id="GO:0004842">
    <property type="term" value="F:ubiquitin-protein transferase activity"/>
    <property type="evidence" value="ECO:0007669"/>
    <property type="project" value="InterPro"/>
</dbReference>
<evidence type="ECO:0000313" key="8">
    <source>
        <dbReference type="Proteomes" id="UP000269221"/>
    </source>
</evidence>
<feature type="repeat" description="RCC1" evidence="5">
    <location>
        <begin position="701"/>
        <end position="767"/>
    </location>
</feature>
<dbReference type="Gene3D" id="3.90.1750.10">
    <property type="entry name" value="Hect, E3 ligase catalytic domains"/>
    <property type="match status" value="2"/>
</dbReference>
<evidence type="ECO:0000256" key="4">
    <source>
        <dbReference type="PROSITE-ProRule" id="PRU00104"/>
    </source>
</evidence>
<organism evidence="7 8">
    <name type="scientific">Hirundo rustica rustica</name>
    <dbReference type="NCBI Taxonomy" id="333673"/>
    <lineage>
        <taxon>Eukaryota</taxon>
        <taxon>Metazoa</taxon>
        <taxon>Chordata</taxon>
        <taxon>Craniata</taxon>
        <taxon>Vertebrata</taxon>
        <taxon>Euteleostomi</taxon>
        <taxon>Archelosauria</taxon>
        <taxon>Archosauria</taxon>
        <taxon>Dinosauria</taxon>
        <taxon>Saurischia</taxon>
        <taxon>Theropoda</taxon>
        <taxon>Coelurosauria</taxon>
        <taxon>Aves</taxon>
        <taxon>Neognathae</taxon>
        <taxon>Neoaves</taxon>
        <taxon>Telluraves</taxon>
        <taxon>Australaves</taxon>
        <taxon>Passeriformes</taxon>
        <taxon>Sylvioidea</taxon>
        <taxon>Hirundinidae</taxon>
        <taxon>Hirundo</taxon>
    </lineage>
</organism>
<protein>
    <recommendedName>
        <fullName evidence="6">HECT domain-containing protein</fullName>
    </recommendedName>
</protein>
<dbReference type="STRING" id="333673.A0A3M0KSL4"/>
<feature type="repeat" description="RCC1" evidence="5">
    <location>
        <begin position="490"/>
        <end position="542"/>
    </location>
</feature>
<name>A0A3M0KSL4_HIRRU</name>
<dbReference type="FunFam" id="3.90.1750.10:FF:000010">
    <property type="entry name" value="probable E3 ubiquitin-protein ligase HERC4 isoform X1"/>
    <property type="match status" value="1"/>
</dbReference>
<comment type="caution">
    <text evidence="7">The sequence shown here is derived from an EMBL/GenBank/DDBJ whole genome shotgun (WGS) entry which is preliminary data.</text>
</comment>
<gene>
    <name evidence="7" type="ORF">DUI87_08812</name>
</gene>
<dbReference type="InterPro" id="IPR009091">
    <property type="entry name" value="RCC1/BLIP-II"/>
</dbReference>
<dbReference type="FunFam" id="2.130.10.30:FF:000012">
    <property type="entry name" value="probable E3 ubiquitin-protein ligase HERC3 isoform X1"/>
    <property type="match status" value="1"/>
</dbReference>
<dbReference type="InterPro" id="IPR000569">
    <property type="entry name" value="HECT_dom"/>
</dbReference>
<dbReference type="EMBL" id="QRBI01000105">
    <property type="protein sequence ID" value="RMC13730.1"/>
    <property type="molecule type" value="Genomic_DNA"/>
</dbReference>
<dbReference type="InterPro" id="IPR000408">
    <property type="entry name" value="Reg_chr_condens"/>
</dbReference>
<dbReference type="PROSITE" id="PS50237">
    <property type="entry name" value="HECT"/>
    <property type="match status" value="2"/>
</dbReference>
<feature type="domain" description="HECT" evidence="6">
    <location>
        <begin position="1"/>
        <end position="297"/>
    </location>
</feature>
<feature type="repeat" description="RCC1" evidence="5">
    <location>
        <begin position="326"/>
        <end position="379"/>
    </location>
</feature>
<feature type="repeat" description="RCC1" evidence="5">
    <location>
        <begin position="543"/>
        <end position="595"/>
    </location>
</feature>
<sequence length="1355" mass="152500">MAFGVSFVGEAGVDQGAVSQELFSIAARTLCQRSTSAFCHSSSGLVWFPRRASRCENEDTFLLIGTLCGMALFNQRMVPFPFPRALYKKLLDLAPTLEDLEDLMPTMGRSLWRILNEESDNLDLDFTIMEGEDSTDIVELKENGASIPVTKDNRKEYVDLYVNYVFNKSVQKPFEDFMQGFLRGCPARNWKMFFPKELQVLLQGYTTFDWHLLEKNVMYKQYNKLDQTIRNFWTVFHKLPEEKKRMFLVFLSGSDRITGYGLEHFRFLIADPQVENPDESSPFASTCYLILFLPRQSLVTSCFFLCVLRSWPVISTRRIHDLLKREKMLCWGYSSYGQPGIGSNLQVIIPEPQVYGFIHDRNVKEVACGGNHSVFLLEDGEVYTCGLNTKGQLGHDCEGSKPELEQPAELIIVSRNTVVMLDNTSWLWKAKAEQHGFTNGIREVMFLFTNHVKSVSELLIKGEQIGALAGQHIVHVACGESHSVALSDQGQLFSWGAGSDGQLGLTTIEDAVTVPRLIKKLNQQTILQVSCGNWHCLALAADGQFFTWGQNSYGQLGLGKECPSQASPQRVKSLDGIPLAQVAAGGAHSFALSLSGAVFGWGKNSSGQLGLSDERDRESPCHVKLLRSQKVVYISCGEEHTAVLTKSGGVFTFGAGSCGQLGHDSMNDEVNPRRVLELMGSEVSQIACGRHHTLAFVPSSGMIYAFGCGTRGQLGTGHTCNVKCPSPVKGHWAAHNGQLSGKPDACKYHIVKHIFSGGDQTFVLCSKYENSLPADDFRTINETRYTCLINDETIDVWRQKLLEKNSSNSVKIDEHFKTSPKIPGIDLNSTRVLFEKLMNSQHSILLEQILKSFESFLIPQLSSSPPDVEAMRIYLILPEFPPFQDSKYYISLTLPLAMAILRLDTNPSKVLGKLVDLYKGAVVYLLSGRKTLLIPVLFSSYITAALRLLEKLHKVNQKVKHVEYDKFYIPEISSLVDIQEDYLMWFLHQAGMKVRPSIMQDTVTLCSYPFIFDAQAKTKMLQTDAELQMQVAINGANLQNVFMLLTLEPLLARSPFLVLHVRRSNLVGDALRELSIHSDIDLKKPLKVIFDGEEAVDAGGVTKEFFLLLLKELLNPIYGMFTYYPESNLLWFSDTCFVEHNWFHLIGIICGLAIYNFTVVDLHFPLALYKKLLNVKPCLEDLKELSPTEGREEFVEAYVNYIFNVSIQEWYTAFSTGFLKVCGGKVLELFQPTELRAMIVGNSNYNWEELEESAVYKGDYTATHPTVRMFWETFHAFPLEKKKKFLLFLTGSDRIPIYGMSSLRIIIQSTPSGEQYLPVAHTCYNLLDLPKYSSKEILSARLVQAIDHYEGFSLA</sequence>
<dbReference type="CDD" id="cd00078">
    <property type="entry name" value="HECTc"/>
    <property type="match status" value="1"/>
</dbReference>
<feature type="repeat" description="RCC1" evidence="5">
    <location>
        <begin position="648"/>
        <end position="699"/>
    </location>
</feature>
<dbReference type="Pfam" id="PF25390">
    <property type="entry name" value="WD40_RLD"/>
    <property type="match status" value="1"/>
</dbReference>
<feature type="repeat" description="RCC1" evidence="5">
    <location>
        <begin position="380"/>
        <end position="489"/>
    </location>
</feature>
<dbReference type="InterPro" id="IPR058923">
    <property type="entry name" value="RCC1-like_dom"/>
</dbReference>
<dbReference type="Proteomes" id="UP000269221">
    <property type="component" value="Unassembled WGS sequence"/>
</dbReference>
<dbReference type="InterPro" id="IPR051709">
    <property type="entry name" value="Ub-ligase/GTPase-reg"/>
</dbReference>
<keyword evidence="1" id="KW-0808">Transferase</keyword>
<dbReference type="Pfam" id="PF00632">
    <property type="entry name" value="HECT"/>
    <property type="match status" value="3"/>
</dbReference>
<keyword evidence="8" id="KW-1185">Reference proteome</keyword>
<dbReference type="PANTHER" id="PTHR45622:SF18">
    <property type="entry name" value="E3 UBIQUITIN-PROTEIN LIGASE HERC3-RELATED"/>
    <property type="match status" value="1"/>
</dbReference>
<evidence type="ECO:0000256" key="2">
    <source>
        <dbReference type="ARBA" id="ARBA00022737"/>
    </source>
</evidence>
<dbReference type="PROSITE" id="PS50012">
    <property type="entry name" value="RCC1_3"/>
    <property type="match status" value="7"/>
</dbReference>
<dbReference type="SUPFAM" id="SSF56204">
    <property type="entry name" value="Hect, E3 ligase catalytic domain"/>
    <property type="match status" value="2"/>
</dbReference>
<dbReference type="PRINTS" id="PR00633">
    <property type="entry name" value="RCCNDNSATION"/>
</dbReference>
<dbReference type="SMART" id="SM00119">
    <property type="entry name" value="HECTc"/>
    <property type="match status" value="2"/>
</dbReference>
<evidence type="ECO:0000256" key="3">
    <source>
        <dbReference type="ARBA" id="ARBA00022786"/>
    </source>
</evidence>